<dbReference type="SUPFAM" id="SSF54427">
    <property type="entry name" value="NTF2-like"/>
    <property type="match status" value="1"/>
</dbReference>
<dbReference type="Pfam" id="PF13474">
    <property type="entry name" value="SnoaL_3"/>
    <property type="match status" value="1"/>
</dbReference>
<evidence type="ECO:0000259" key="1">
    <source>
        <dbReference type="Pfam" id="PF13474"/>
    </source>
</evidence>
<evidence type="ECO:0000313" key="2">
    <source>
        <dbReference type="EMBL" id="MEX4009158.1"/>
    </source>
</evidence>
<protein>
    <submittedName>
        <fullName evidence="2">Nuclear transport factor 2 family protein</fullName>
    </submittedName>
</protein>
<sequence length="142" mass="15472">MTFDKDKASIAAVLGAVREGHRRKDAAAIGAQFATEAVLFDLAPPLAHGFDVPGMAAWLDKWEGPVEIEERDLKVVVSGDLAVCYGLQKVAAITGEGESAEWWQRLTVCLARTDGEWKIVHEHTSVPFHMDGSFRAAVDLEP</sequence>
<evidence type="ECO:0000313" key="3">
    <source>
        <dbReference type="Proteomes" id="UP001559025"/>
    </source>
</evidence>
<gene>
    <name evidence="2" type="ORF">V1479_17740</name>
</gene>
<reference evidence="2 3" key="1">
    <citation type="submission" date="2024-01" db="EMBL/GenBank/DDBJ databases">
        <title>New evidence supports the origin of RcGTA from prophage.</title>
        <authorList>
            <person name="Xu Y."/>
            <person name="Liu B."/>
            <person name="Chen F."/>
        </authorList>
    </citation>
    <scope>NUCLEOTIDE SEQUENCE [LARGE SCALE GENOMIC DNA]</scope>
    <source>
        <strain evidence="2 3">CBW1107-2</strain>
    </source>
</reference>
<comment type="caution">
    <text evidence="2">The sequence shown here is derived from an EMBL/GenBank/DDBJ whole genome shotgun (WGS) entry which is preliminary data.</text>
</comment>
<dbReference type="Proteomes" id="UP001559025">
    <property type="component" value="Unassembled WGS sequence"/>
</dbReference>
<name>A0ABV3WWU2_9HYPH</name>
<feature type="domain" description="SnoaL-like" evidence="1">
    <location>
        <begin position="11"/>
        <end position="128"/>
    </location>
</feature>
<dbReference type="InterPro" id="IPR037401">
    <property type="entry name" value="SnoaL-like"/>
</dbReference>
<proteinExistence type="predicted"/>
<accession>A0ABV3WWU2</accession>
<dbReference type="EMBL" id="JAZHFV010000006">
    <property type="protein sequence ID" value="MEX4009158.1"/>
    <property type="molecule type" value="Genomic_DNA"/>
</dbReference>
<dbReference type="RefSeq" id="WP_368804118.1">
    <property type="nucleotide sequence ID" value="NZ_JAZHFV010000006.1"/>
</dbReference>
<dbReference type="Gene3D" id="3.10.450.50">
    <property type="match status" value="1"/>
</dbReference>
<keyword evidence="3" id="KW-1185">Reference proteome</keyword>
<dbReference type="InterPro" id="IPR032710">
    <property type="entry name" value="NTF2-like_dom_sf"/>
</dbReference>
<organism evidence="2 3">
    <name type="scientific">Neoaquamicrobium sediminum</name>
    <dbReference type="NCBI Taxonomy" id="1849104"/>
    <lineage>
        <taxon>Bacteria</taxon>
        <taxon>Pseudomonadati</taxon>
        <taxon>Pseudomonadota</taxon>
        <taxon>Alphaproteobacteria</taxon>
        <taxon>Hyphomicrobiales</taxon>
        <taxon>Phyllobacteriaceae</taxon>
        <taxon>Neoaquamicrobium</taxon>
    </lineage>
</organism>